<evidence type="ECO:0000256" key="2">
    <source>
        <dbReference type="SAM" id="MobiDB-lite"/>
    </source>
</evidence>
<dbReference type="GO" id="GO:0051116">
    <property type="term" value="F:cobaltochelatase activity"/>
    <property type="evidence" value="ECO:0007669"/>
    <property type="project" value="UniProtKB-UniRule"/>
</dbReference>
<accession>A0A0G9MV80</accession>
<dbReference type="KEGG" id="egn:BMF35_a2291"/>
<evidence type="ECO:0000256" key="1">
    <source>
        <dbReference type="NCBIfam" id="TIGR01651"/>
    </source>
</evidence>
<evidence type="ECO:0000259" key="3">
    <source>
        <dbReference type="PROSITE" id="PS50234"/>
    </source>
</evidence>
<comment type="caution">
    <text evidence="4">The sequence shown here is derived from an EMBL/GenBank/DDBJ whole genome shotgun (WGS) entry which is preliminary data.</text>
</comment>
<dbReference type="Gene3D" id="3.40.50.410">
    <property type="entry name" value="von Willebrand factor, type A domain"/>
    <property type="match status" value="1"/>
</dbReference>
<dbReference type="InterPro" id="IPR006538">
    <property type="entry name" value="CobT"/>
</dbReference>
<dbReference type="PANTHER" id="PTHR41248">
    <property type="entry name" value="NORD PROTEIN"/>
    <property type="match status" value="1"/>
</dbReference>
<dbReference type="InterPro" id="IPR025861">
    <property type="entry name" value="CobT_VWA_dom"/>
</dbReference>
<dbReference type="Pfam" id="PF06213">
    <property type="entry name" value="CobT"/>
    <property type="match status" value="1"/>
</dbReference>
<dbReference type="PROSITE" id="PS50234">
    <property type="entry name" value="VWFA"/>
    <property type="match status" value="1"/>
</dbReference>
<dbReference type="CDD" id="cd01454">
    <property type="entry name" value="vWA_norD_type"/>
    <property type="match status" value="1"/>
</dbReference>
<evidence type="ECO:0000313" key="4">
    <source>
        <dbReference type="EMBL" id="KLE33203.1"/>
    </source>
</evidence>
<dbReference type="InterPro" id="IPR002035">
    <property type="entry name" value="VWF_A"/>
</dbReference>
<dbReference type="SUPFAM" id="SSF53300">
    <property type="entry name" value="vWA-like"/>
    <property type="match status" value="1"/>
</dbReference>
<keyword evidence="5" id="KW-1185">Reference proteome</keyword>
<dbReference type="GO" id="GO:0009236">
    <property type="term" value="P:cobalamin biosynthetic process"/>
    <property type="evidence" value="ECO:0007669"/>
    <property type="project" value="UniProtKB-UniRule"/>
</dbReference>
<feature type="region of interest" description="Disordered" evidence="2">
    <location>
        <begin position="212"/>
        <end position="287"/>
    </location>
</feature>
<dbReference type="Pfam" id="PF11775">
    <property type="entry name" value="CobT_C"/>
    <property type="match status" value="1"/>
</dbReference>
<dbReference type="PATRIC" id="fig|502682.8.peg.886"/>
<organism evidence="4 5">
    <name type="scientific">Aurantiacibacter gangjinensis</name>
    <dbReference type="NCBI Taxonomy" id="502682"/>
    <lineage>
        <taxon>Bacteria</taxon>
        <taxon>Pseudomonadati</taxon>
        <taxon>Pseudomonadota</taxon>
        <taxon>Alphaproteobacteria</taxon>
        <taxon>Sphingomonadales</taxon>
        <taxon>Erythrobacteraceae</taxon>
        <taxon>Aurantiacibacter</taxon>
    </lineage>
</organism>
<reference evidence="4 5" key="1">
    <citation type="submission" date="2015-04" db="EMBL/GenBank/DDBJ databases">
        <title>The draft genome sequence of Erythrobacr gangjinensis K7-2.</title>
        <authorList>
            <person name="Zhuang L."/>
            <person name="Liu Y."/>
            <person name="Shao Z."/>
        </authorList>
    </citation>
    <scope>NUCLEOTIDE SEQUENCE [LARGE SCALE GENOMIC DNA]</scope>
    <source>
        <strain evidence="4 5">K7-2</strain>
    </source>
</reference>
<sequence length="608" mass="67770">MSDESPLDRFKTALTGAARAIAREPEAEIAYTADTPMHQGKTARVPMPGRDIPAEAAREARGFADSFALRLRHHNGALHNRARPEDLEARACYDEIERVRYEAIGETRFSGMRANLAASTDRRLAGDAITRSNSAEDVPIHTALGLMLREQLTGQAVPLAAREGVELVREYIESRTGDDFEQLADALHDQSAFQQLGLDMLRHLDMVPAKPEDAEGLEDDDEQDGDETEDDQDDDSQDEGTDEADQPEMRPEAADGEEGDGEESDDATGDENMAEGDPGDDGEEMMLPQRKNAPWQDIPDSFDYKAFTQSFDEVVEANDLCDAEELDRLRAYLDSQLAGLAGVVTRLANRLQRRLMAQQNRSWDFDQEEGLLDAARLARVVVSPGHSLSYKVEQEQEFKDTVVTLLIDNSGSMRGRPISIAAISADILARTLERCGVKVEILGFTTRAWKGGQSREKWLGDGRPPRPGRLNDLRHIIYKKADEPMRRARRNLGLMMREGLLKENIDGEALLWAHDRLLARPEDRRIMMVISDGAPVDDSTLSVNSAGYLEAHLRRVIEWIERQSPVQLVAIGIGHDVTRYYKRAVTIMDAEQLGGTIIEQLAGLFEVE</sequence>
<feature type="compositionally biased region" description="Acidic residues" evidence="2">
    <location>
        <begin position="254"/>
        <end position="284"/>
    </location>
</feature>
<protein>
    <recommendedName>
        <fullName evidence="1">Cobaltochelatase subunit CobT</fullName>
        <ecNumber evidence="1">6.6.1.2</ecNumber>
    </recommendedName>
</protein>
<dbReference type="PIRSF" id="PIRSF031715">
    <property type="entry name" value="Cob_chel_CobT"/>
    <property type="match status" value="1"/>
</dbReference>
<dbReference type="SMART" id="SM00327">
    <property type="entry name" value="VWA"/>
    <property type="match status" value="1"/>
</dbReference>
<name>A0A0G9MV80_9SPHN</name>
<dbReference type="PANTHER" id="PTHR41248:SF1">
    <property type="entry name" value="NORD PROTEIN"/>
    <property type="match status" value="1"/>
</dbReference>
<evidence type="ECO:0000313" key="5">
    <source>
        <dbReference type="Proteomes" id="UP000053070"/>
    </source>
</evidence>
<dbReference type="InterPro" id="IPR051928">
    <property type="entry name" value="NorD/CobT"/>
</dbReference>
<proteinExistence type="predicted"/>
<feature type="domain" description="VWFA" evidence="3">
    <location>
        <begin position="402"/>
        <end position="608"/>
    </location>
</feature>
<dbReference type="RefSeq" id="WP_047006052.1">
    <property type="nucleotide sequence ID" value="NZ_CP018097.1"/>
</dbReference>
<feature type="compositionally biased region" description="Acidic residues" evidence="2">
    <location>
        <begin position="214"/>
        <end position="246"/>
    </location>
</feature>
<dbReference type="NCBIfam" id="TIGR01651">
    <property type="entry name" value="CobT"/>
    <property type="match status" value="1"/>
</dbReference>
<dbReference type="AlphaFoldDB" id="A0A0G9MV80"/>
<dbReference type="EMBL" id="LBHC01000001">
    <property type="protein sequence ID" value="KLE33203.1"/>
    <property type="molecule type" value="Genomic_DNA"/>
</dbReference>
<dbReference type="InterPro" id="IPR036465">
    <property type="entry name" value="vWFA_dom_sf"/>
</dbReference>
<dbReference type="Proteomes" id="UP000053070">
    <property type="component" value="Unassembled WGS sequence"/>
</dbReference>
<dbReference type="OrthoDB" id="9764783at2"/>
<gene>
    <name evidence="4" type="ORF">AAW01_04340</name>
</gene>
<dbReference type="EC" id="6.6.1.2" evidence="1"/>
<dbReference type="STRING" id="502682.BMF35_a2291"/>